<evidence type="ECO:0000313" key="12">
    <source>
        <dbReference type="Proteomes" id="UP001162031"/>
    </source>
</evidence>
<evidence type="ECO:0000256" key="6">
    <source>
        <dbReference type="ARBA" id="ARBA00022968"/>
    </source>
</evidence>
<evidence type="ECO:0000256" key="4">
    <source>
        <dbReference type="ARBA" id="ARBA00022679"/>
    </source>
</evidence>
<keyword evidence="9" id="KW-0325">Glycoprotein</keyword>
<dbReference type="GO" id="GO:0005794">
    <property type="term" value="C:Golgi apparatus"/>
    <property type="evidence" value="ECO:0007669"/>
    <property type="project" value="TreeGrafter"/>
</dbReference>
<accession>A0AAV0TVN5</accession>
<comment type="caution">
    <text evidence="11">The sequence shown here is derived from an EMBL/GenBank/DDBJ whole genome shotgun (WGS) entry which is preliminary data.</text>
</comment>
<keyword evidence="4" id="KW-0808">Transferase</keyword>
<comment type="subcellular location">
    <subcellularLocation>
        <location evidence="1">Membrane</location>
        <topology evidence="1">Single-pass type II membrane protein</topology>
    </subcellularLocation>
</comment>
<keyword evidence="3" id="KW-0328">Glycosyltransferase</keyword>
<protein>
    <recommendedName>
        <fullName evidence="13">Nucleotide-diphospho-sugar transferase domain-containing protein</fullName>
    </recommendedName>
</protein>
<proteinExistence type="inferred from homology"/>
<evidence type="ECO:0000256" key="9">
    <source>
        <dbReference type="ARBA" id="ARBA00023180"/>
    </source>
</evidence>
<dbReference type="AlphaFoldDB" id="A0AAV0TVN5"/>
<evidence type="ECO:0000256" key="8">
    <source>
        <dbReference type="ARBA" id="ARBA00023136"/>
    </source>
</evidence>
<dbReference type="PANTHER" id="PTHR31392">
    <property type="entry name" value="ALPHA-1,3-MANNOSYLTRANSFERASE MNN1-RELATED"/>
    <property type="match status" value="1"/>
</dbReference>
<evidence type="ECO:0000256" key="1">
    <source>
        <dbReference type="ARBA" id="ARBA00004606"/>
    </source>
</evidence>
<keyword evidence="8 10" id="KW-0472">Membrane</keyword>
<evidence type="ECO:0000256" key="2">
    <source>
        <dbReference type="ARBA" id="ARBA00009105"/>
    </source>
</evidence>
<dbReference type="GO" id="GO:0000033">
    <property type="term" value="F:alpha-1,3-mannosyltransferase activity"/>
    <property type="evidence" value="ECO:0007669"/>
    <property type="project" value="TreeGrafter"/>
</dbReference>
<dbReference type="InterPro" id="IPR022751">
    <property type="entry name" value="Alpha_mannosyltransferase"/>
</dbReference>
<evidence type="ECO:0000256" key="5">
    <source>
        <dbReference type="ARBA" id="ARBA00022692"/>
    </source>
</evidence>
<keyword evidence="5 10" id="KW-0812">Transmembrane</keyword>
<evidence type="ECO:0000256" key="7">
    <source>
        <dbReference type="ARBA" id="ARBA00022989"/>
    </source>
</evidence>
<dbReference type="GO" id="GO:0006493">
    <property type="term" value="P:protein O-linked glycosylation"/>
    <property type="evidence" value="ECO:0007669"/>
    <property type="project" value="TreeGrafter"/>
</dbReference>
<evidence type="ECO:0008006" key="13">
    <source>
        <dbReference type="Google" id="ProtNLM"/>
    </source>
</evidence>
<evidence type="ECO:0000313" key="11">
    <source>
        <dbReference type="EMBL" id="CAI5727014.1"/>
    </source>
</evidence>
<evidence type="ECO:0000256" key="10">
    <source>
        <dbReference type="SAM" id="Phobius"/>
    </source>
</evidence>
<dbReference type="Pfam" id="PF11051">
    <property type="entry name" value="Mannosyl_trans3"/>
    <property type="match status" value="1"/>
</dbReference>
<dbReference type="InterPro" id="IPR029044">
    <property type="entry name" value="Nucleotide-diphossugar_trans"/>
</dbReference>
<evidence type="ECO:0000256" key="3">
    <source>
        <dbReference type="ARBA" id="ARBA00022676"/>
    </source>
</evidence>
<sequence length="584" mass="65684">MTDSSAPGSKRLRRWVFALLVVGAIVVLSDVLLTWQLLPFSPPTSWTRGGSSATTLATHDAVARANDSVNVDGLLQSTSTTDAGAVAEQKTAGDGAMAEQKTTAPQQLTELERKLETKWLYSLLTLSQQTNMPRGIVIPLFGKIMTLGVSLILQLRSLGVELPIEIPHCGDFDQQYGEILMTKREHLGELYVYNVCDRAAAAKSVLDPSKPLFCADLKKCHARFRGFYVKVLGVLFSRFEEVMLIDADALLFQSLMPLWDTKKFQTTGTLFFNDRIAEPNFRRGLAFRPANRPNSMAIENYLSKMNVDLFRHIPTLARPKAPADLIAADKSNATLHYQPSENLLRSHFWQGRTAHSVDSSVLLWNKKRQPRATAFLASFVSRNDVPHPPSYGDKEFFFVACELAESQYAYSDFATGSAGSDFRDYGPNKSVVCGYASHTFPERSENASIQTSRLLYMNADDMMRYKPKKSPMYYAAPRAHDFYPGSFNERKLKMRCPFDITGVRFSDAEVQQVYQRQRFFRIAKEWEVNANKYDIVERMAADALTNKELDAVMNLESEGRLIDDVVAFLESDLDKGGQDEKVEK</sequence>
<reference evidence="11" key="1">
    <citation type="submission" date="2022-12" db="EMBL/GenBank/DDBJ databases">
        <authorList>
            <person name="Webb A."/>
        </authorList>
    </citation>
    <scope>NUCLEOTIDE SEQUENCE</scope>
    <source>
        <strain evidence="11">Hp1</strain>
    </source>
</reference>
<dbReference type="GO" id="GO:0016020">
    <property type="term" value="C:membrane"/>
    <property type="evidence" value="ECO:0007669"/>
    <property type="project" value="UniProtKB-SubCell"/>
</dbReference>
<comment type="similarity">
    <text evidence="2">Belongs to the MNN1/MNT family.</text>
</comment>
<dbReference type="EMBL" id="CANTFL010000730">
    <property type="protein sequence ID" value="CAI5727014.1"/>
    <property type="molecule type" value="Genomic_DNA"/>
</dbReference>
<gene>
    <name evidence="11" type="ORF">HBR001_LOCUS3987</name>
</gene>
<dbReference type="SUPFAM" id="SSF53448">
    <property type="entry name" value="Nucleotide-diphospho-sugar transferases"/>
    <property type="match status" value="1"/>
</dbReference>
<name>A0AAV0TVN5_HYABA</name>
<keyword evidence="7 10" id="KW-1133">Transmembrane helix</keyword>
<dbReference type="PANTHER" id="PTHR31392:SF1">
    <property type="entry name" value="ALPHA-1,3-MANNOSYLTRANSFERASE MNN1-RELATED"/>
    <property type="match status" value="1"/>
</dbReference>
<organism evidence="11 12">
    <name type="scientific">Hyaloperonospora brassicae</name>
    <name type="common">Brassica downy mildew</name>
    <name type="synonym">Peronospora brassicae</name>
    <dbReference type="NCBI Taxonomy" id="162125"/>
    <lineage>
        <taxon>Eukaryota</taxon>
        <taxon>Sar</taxon>
        <taxon>Stramenopiles</taxon>
        <taxon>Oomycota</taxon>
        <taxon>Peronosporomycetes</taxon>
        <taxon>Peronosporales</taxon>
        <taxon>Peronosporaceae</taxon>
        <taxon>Hyaloperonospora</taxon>
    </lineage>
</organism>
<feature type="transmembrane region" description="Helical" evidence="10">
    <location>
        <begin position="15"/>
        <end position="38"/>
    </location>
</feature>
<keyword evidence="6" id="KW-0735">Signal-anchor</keyword>
<keyword evidence="12" id="KW-1185">Reference proteome</keyword>
<dbReference type="Proteomes" id="UP001162031">
    <property type="component" value="Unassembled WGS sequence"/>
</dbReference>